<gene>
    <name evidence="3" type="ORF">SCD_n01429</name>
</gene>
<dbReference type="OrthoDB" id="165038at2"/>
<evidence type="ECO:0000313" key="3">
    <source>
        <dbReference type="EMBL" id="BAN35252.1"/>
    </source>
</evidence>
<evidence type="ECO:0000256" key="2">
    <source>
        <dbReference type="RuleBase" id="RU362080"/>
    </source>
</evidence>
<organism evidence="3 4">
    <name type="scientific">Sulfuricella denitrificans (strain DSM 22764 / NBRC 105220 / skB26)</name>
    <dbReference type="NCBI Taxonomy" id="1163617"/>
    <lineage>
        <taxon>Bacteria</taxon>
        <taxon>Pseudomonadati</taxon>
        <taxon>Pseudomonadota</taxon>
        <taxon>Betaproteobacteria</taxon>
        <taxon>Nitrosomonadales</taxon>
        <taxon>Sulfuricellaceae</taxon>
        <taxon>Sulfuricella</taxon>
    </lineage>
</organism>
<dbReference type="NCBIfam" id="TIGR01552">
    <property type="entry name" value="phd_fam"/>
    <property type="match status" value="1"/>
</dbReference>
<dbReference type="InterPro" id="IPR006442">
    <property type="entry name" value="Antitoxin_Phd/YefM"/>
</dbReference>
<evidence type="ECO:0000256" key="1">
    <source>
        <dbReference type="ARBA" id="ARBA00009981"/>
    </source>
</evidence>
<dbReference type="STRING" id="1163617.SCD_n01429"/>
<dbReference type="Gene3D" id="3.40.1620.10">
    <property type="entry name" value="YefM-like domain"/>
    <property type="match status" value="1"/>
</dbReference>
<dbReference type="HOGENOM" id="CLU_177501_0_0_4"/>
<dbReference type="RefSeq" id="WP_009205793.1">
    <property type="nucleotide sequence ID" value="NC_022357.1"/>
</dbReference>
<reference evidence="3 4" key="1">
    <citation type="journal article" date="2012" name="Appl. Environ. Microbiol.">
        <title>Draft genome sequence of a psychrotolerant sulfur-oxidizing bacterium, Sulfuricella denitrificans skB26, and proteomic insights into cold adaptation.</title>
        <authorList>
            <person name="Watanabe T."/>
            <person name="Kojima H."/>
            <person name="Fukui M."/>
        </authorList>
    </citation>
    <scope>NUCLEOTIDE SEQUENCE [LARGE SCALE GENOMIC DNA]</scope>
    <source>
        <strain evidence="4">skB26</strain>
    </source>
</reference>
<sequence>MKTVTSVEAQNRFGELLDNAQREPVTITRRGRTVAFLLSPEDMKDLLVIRRQRETALADFEDFFARADAKLSADAAKLTDADITRLVNELR</sequence>
<dbReference type="InterPro" id="IPR036165">
    <property type="entry name" value="YefM-like_sf"/>
</dbReference>
<dbReference type="eggNOG" id="COG2161">
    <property type="taxonomic scope" value="Bacteria"/>
</dbReference>
<keyword evidence="4" id="KW-1185">Reference proteome</keyword>
<dbReference type="SUPFAM" id="SSF143120">
    <property type="entry name" value="YefM-like"/>
    <property type="match status" value="1"/>
</dbReference>
<dbReference type="KEGG" id="sdr:SCD_n01429"/>
<protein>
    <recommendedName>
        <fullName evidence="2">Antitoxin</fullName>
    </recommendedName>
</protein>
<dbReference type="EMBL" id="AP013066">
    <property type="protein sequence ID" value="BAN35252.1"/>
    <property type="molecule type" value="Genomic_DNA"/>
</dbReference>
<accession>S6B3Q0</accession>
<comment type="function">
    <text evidence="2">Antitoxin component of a type II toxin-antitoxin (TA) system.</text>
</comment>
<evidence type="ECO:0000313" key="4">
    <source>
        <dbReference type="Proteomes" id="UP000015559"/>
    </source>
</evidence>
<name>S6B3Q0_SULDS</name>
<comment type="similarity">
    <text evidence="1 2">Belongs to the phD/YefM antitoxin family.</text>
</comment>
<proteinExistence type="inferred from homology"/>
<dbReference type="Proteomes" id="UP000015559">
    <property type="component" value="Chromosome"/>
</dbReference>
<dbReference type="AlphaFoldDB" id="S6B3Q0"/>
<dbReference type="Pfam" id="PF02604">
    <property type="entry name" value="PhdYeFM_antitox"/>
    <property type="match status" value="1"/>
</dbReference>